<dbReference type="SUPFAM" id="SSF51735">
    <property type="entry name" value="NAD(P)-binding Rossmann-fold domains"/>
    <property type="match status" value="1"/>
</dbReference>
<dbReference type="InterPro" id="IPR008030">
    <property type="entry name" value="NmrA-like"/>
</dbReference>
<evidence type="ECO:0000313" key="2">
    <source>
        <dbReference type="EMBL" id="KAK8843102.1"/>
    </source>
</evidence>
<dbReference type="PANTHER" id="PTHR43162:SF1">
    <property type="entry name" value="PRESTALK A DIFFERENTIATION PROTEIN A"/>
    <property type="match status" value="1"/>
</dbReference>
<keyword evidence="3" id="KW-1185">Reference proteome</keyword>
<dbReference type="Pfam" id="PF05368">
    <property type="entry name" value="NmrA"/>
    <property type="match status" value="1"/>
</dbReference>
<dbReference type="PANTHER" id="PTHR43162">
    <property type="match status" value="1"/>
</dbReference>
<protein>
    <recommendedName>
        <fullName evidence="1">NmrA-like domain-containing protein</fullName>
    </recommendedName>
</protein>
<dbReference type="Proteomes" id="UP001470230">
    <property type="component" value="Unassembled WGS sequence"/>
</dbReference>
<reference evidence="2 3" key="1">
    <citation type="submission" date="2024-04" db="EMBL/GenBank/DDBJ databases">
        <title>Tritrichomonas musculus Genome.</title>
        <authorList>
            <person name="Alves-Ferreira E."/>
            <person name="Grigg M."/>
            <person name="Lorenzi H."/>
            <person name="Galac M."/>
        </authorList>
    </citation>
    <scope>NUCLEOTIDE SEQUENCE [LARGE SCALE GENOMIC DNA]</scope>
    <source>
        <strain evidence="2 3">EAF2021</strain>
    </source>
</reference>
<sequence length="288" mass="32382">MRVLVTSSTGLTGKAVTRVLSHAGATVVAMIHSESHIQEMKDQGAKEVVIADVTNIDDLRKAMSNIDAVYYICPTAYPEEAKIGQLAINAAKEAHIKKFVYQSVVHSIEPSLTHHQQKLLVEQSLINSGLNYVILQPAPFMQNILNARDALVKSHVFVQKFFTDKNSTNLINLIDVNDFAEAASHTILNDEFNFSTFEICGPKNLSVKDILNDMKKVLSTEIELKFITDEEFTKMSESHHVSKDKISTLLLMFKHYNEGHFCGNDFACRQIIGHKLTTFENFLQKELK</sequence>
<dbReference type="EMBL" id="JAPFFF010000036">
    <property type="protein sequence ID" value="KAK8843102.1"/>
    <property type="molecule type" value="Genomic_DNA"/>
</dbReference>
<gene>
    <name evidence="2" type="ORF">M9Y10_025293</name>
</gene>
<organism evidence="2 3">
    <name type="scientific">Tritrichomonas musculus</name>
    <dbReference type="NCBI Taxonomy" id="1915356"/>
    <lineage>
        <taxon>Eukaryota</taxon>
        <taxon>Metamonada</taxon>
        <taxon>Parabasalia</taxon>
        <taxon>Tritrichomonadida</taxon>
        <taxon>Tritrichomonadidae</taxon>
        <taxon>Tritrichomonas</taxon>
    </lineage>
</organism>
<evidence type="ECO:0000313" key="3">
    <source>
        <dbReference type="Proteomes" id="UP001470230"/>
    </source>
</evidence>
<accession>A0ABR2HB15</accession>
<dbReference type="InterPro" id="IPR051604">
    <property type="entry name" value="Ergot_Alk_Oxidoreductase"/>
</dbReference>
<dbReference type="Gene3D" id="3.90.25.10">
    <property type="entry name" value="UDP-galactose 4-epimerase, domain 1"/>
    <property type="match status" value="1"/>
</dbReference>
<feature type="domain" description="NmrA-like" evidence="1">
    <location>
        <begin position="2"/>
        <end position="283"/>
    </location>
</feature>
<dbReference type="Gene3D" id="3.40.50.720">
    <property type="entry name" value="NAD(P)-binding Rossmann-like Domain"/>
    <property type="match status" value="1"/>
</dbReference>
<comment type="caution">
    <text evidence="2">The sequence shown here is derived from an EMBL/GenBank/DDBJ whole genome shotgun (WGS) entry which is preliminary data.</text>
</comment>
<proteinExistence type="predicted"/>
<evidence type="ECO:0000259" key="1">
    <source>
        <dbReference type="Pfam" id="PF05368"/>
    </source>
</evidence>
<name>A0ABR2HB15_9EUKA</name>
<dbReference type="InterPro" id="IPR036291">
    <property type="entry name" value="NAD(P)-bd_dom_sf"/>
</dbReference>